<dbReference type="SUPFAM" id="SSF52540">
    <property type="entry name" value="P-loop containing nucleoside triphosphate hydrolases"/>
    <property type="match status" value="1"/>
</dbReference>
<accession>A0A0L7L401</accession>
<feature type="coiled-coil region" evidence="10">
    <location>
        <begin position="742"/>
        <end position="783"/>
    </location>
</feature>
<dbReference type="Gene3D" id="3.40.50.300">
    <property type="entry name" value="P-loop containing nucleotide triphosphate hydrolases"/>
    <property type="match status" value="1"/>
</dbReference>
<evidence type="ECO:0000256" key="7">
    <source>
        <dbReference type="ARBA" id="ARBA00022833"/>
    </source>
</evidence>
<evidence type="ECO:0000256" key="6">
    <source>
        <dbReference type="ARBA" id="ARBA00022723"/>
    </source>
</evidence>
<evidence type="ECO:0000256" key="5">
    <source>
        <dbReference type="ARBA" id="ARBA00022454"/>
    </source>
</evidence>
<keyword evidence="6" id="KW-0479">Metal-binding</keyword>
<dbReference type="EMBL" id="JTDY01003165">
    <property type="protein sequence ID" value="KOB70029.1"/>
    <property type="molecule type" value="Genomic_DNA"/>
</dbReference>
<dbReference type="GO" id="GO:0051880">
    <property type="term" value="F:G-quadruplex DNA binding"/>
    <property type="evidence" value="ECO:0007669"/>
    <property type="project" value="TreeGrafter"/>
</dbReference>
<evidence type="ECO:0000256" key="1">
    <source>
        <dbReference type="ARBA" id="ARBA00001947"/>
    </source>
</evidence>
<protein>
    <submittedName>
        <fullName evidence="13">Putative RAD50-like protein</fullName>
    </submittedName>
</protein>
<feature type="chain" id="PRO_5005573119" evidence="11">
    <location>
        <begin position="19"/>
        <end position="958"/>
    </location>
</feature>
<dbReference type="AlphaFoldDB" id="A0A0L7L401"/>
<proteinExistence type="inferred from homology"/>
<evidence type="ECO:0000256" key="10">
    <source>
        <dbReference type="SAM" id="Coils"/>
    </source>
</evidence>
<dbReference type="GO" id="GO:0030870">
    <property type="term" value="C:Mre11 complex"/>
    <property type="evidence" value="ECO:0007669"/>
    <property type="project" value="TreeGrafter"/>
</dbReference>
<reference evidence="13 14" key="1">
    <citation type="journal article" date="2015" name="Genome Biol. Evol.">
        <title>The genome of winter moth (Operophtera brumata) provides a genomic perspective on sexual dimorphism and phenology.</title>
        <authorList>
            <person name="Derks M.F."/>
            <person name="Smit S."/>
            <person name="Salis L."/>
            <person name="Schijlen E."/>
            <person name="Bossers A."/>
            <person name="Mateman C."/>
            <person name="Pijl A.S."/>
            <person name="de Ridder D."/>
            <person name="Groenen M.A."/>
            <person name="Visser M.E."/>
            <person name="Megens H.J."/>
        </authorList>
    </citation>
    <scope>NUCLEOTIDE SEQUENCE [LARGE SCALE GENOMIC DNA]</scope>
    <source>
        <strain evidence="13">WM2013NL</strain>
        <tissue evidence="13">Head and thorax</tissue>
    </source>
</reference>
<comment type="similarity">
    <text evidence="4">Belongs to the SMC family. RAD50 subfamily.</text>
</comment>
<comment type="caution">
    <text evidence="13">The sequence shown here is derived from an EMBL/GenBank/DDBJ whole genome shotgun (WGS) entry which is preliminary data.</text>
</comment>
<feature type="domain" description="Rad50/SbcC-type AAA" evidence="12">
    <location>
        <begin position="59"/>
        <end position="274"/>
    </location>
</feature>
<name>A0A0L7L401_OPEBR</name>
<dbReference type="PANTHER" id="PTHR18867:SF12">
    <property type="entry name" value="DNA REPAIR PROTEIN RAD50"/>
    <property type="match status" value="1"/>
</dbReference>
<dbReference type="PANTHER" id="PTHR18867">
    <property type="entry name" value="RAD50"/>
    <property type="match status" value="1"/>
</dbReference>
<keyword evidence="8" id="KW-0539">Nucleus</keyword>
<dbReference type="GO" id="GO:0007004">
    <property type="term" value="P:telomere maintenance via telomerase"/>
    <property type="evidence" value="ECO:0007669"/>
    <property type="project" value="TreeGrafter"/>
</dbReference>
<evidence type="ECO:0000256" key="3">
    <source>
        <dbReference type="ARBA" id="ARBA00004286"/>
    </source>
</evidence>
<dbReference type="Proteomes" id="UP000037510">
    <property type="component" value="Unassembled WGS sequence"/>
</dbReference>
<dbReference type="GO" id="GO:0000722">
    <property type="term" value="P:telomere maintenance via recombination"/>
    <property type="evidence" value="ECO:0007669"/>
    <property type="project" value="TreeGrafter"/>
</dbReference>
<keyword evidence="11" id="KW-0732">Signal</keyword>
<dbReference type="Pfam" id="PF13476">
    <property type="entry name" value="AAA_23"/>
    <property type="match status" value="1"/>
</dbReference>
<evidence type="ECO:0000256" key="11">
    <source>
        <dbReference type="SAM" id="SignalP"/>
    </source>
</evidence>
<comment type="cofactor">
    <cofactor evidence="1">
        <name>Zn(2+)</name>
        <dbReference type="ChEBI" id="CHEBI:29105"/>
    </cofactor>
</comment>
<evidence type="ECO:0000256" key="4">
    <source>
        <dbReference type="ARBA" id="ARBA00009439"/>
    </source>
</evidence>
<dbReference type="GO" id="GO:0070192">
    <property type="term" value="P:chromosome organization involved in meiotic cell cycle"/>
    <property type="evidence" value="ECO:0007669"/>
    <property type="project" value="TreeGrafter"/>
</dbReference>
<keyword evidence="7" id="KW-0862">Zinc</keyword>
<dbReference type="GO" id="GO:0000794">
    <property type="term" value="C:condensed nuclear chromosome"/>
    <property type="evidence" value="ECO:0007669"/>
    <property type="project" value="TreeGrafter"/>
</dbReference>
<dbReference type="GO" id="GO:0016887">
    <property type="term" value="F:ATP hydrolysis activity"/>
    <property type="evidence" value="ECO:0007669"/>
    <property type="project" value="InterPro"/>
</dbReference>
<keyword evidence="14" id="KW-1185">Reference proteome</keyword>
<comment type="catalytic activity">
    <reaction evidence="9">
        <text>ATP + H2O = ADP + phosphate + H(+)</text>
        <dbReference type="Rhea" id="RHEA:13065"/>
        <dbReference type="ChEBI" id="CHEBI:15377"/>
        <dbReference type="ChEBI" id="CHEBI:15378"/>
        <dbReference type="ChEBI" id="CHEBI:30616"/>
        <dbReference type="ChEBI" id="CHEBI:43474"/>
        <dbReference type="ChEBI" id="CHEBI:456216"/>
    </reaction>
</comment>
<organism evidence="13 14">
    <name type="scientific">Operophtera brumata</name>
    <name type="common">Winter moth</name>
    <name type="synonym">Phalaena brumata</name>
    <dbReference type="NCBI Taxonomy" id="104452"/>
    <lineage>
        <taxon>Eukaryota</taxon>
        <taxon>Metazoa</taxon>
        <taxon>Ecdysozoa</taxon>
        <taxon>Arthropoda</taxon>
        <taxon>Hexapoda</taxon>
        <taxon>Insecta</taxon>
        <taxon>Pterygota</taxon>
        <taxon>Neoptera</taxon>
        <taxon>Endopterygota</taxon>
        <taxon>Lepidoptera</taxon>
        <taxon>Glossata</taxon>
        <taxon>Ditrysia</taxon>
        <taxon>Geometroidea</taxon>
        <taxon>Geometridae</taxon>
        <taxon>Larentiinae</taxon>
        <taxon>Operophtera</taxon>
    </lineage>
</organism>
<dbReference type="GO" id="GO:0043047">
    <property type="term" value="F:single-stranded telomeric DNA binding"/>
    <property type="evidence" value="ECO:0007669"/>
    <property type="project" value="TreeGrafter"/>
</dbReference>
<evidence type="ECO:0000313" key="14">
    <source>
        <dbReference type="Proteomes" id="UP000037510"/>
    </source>
</evidence>
<feature type="coiled-coil region" evidence="10">
    <location>
        <begin position="549"/>
        <end position="717"/>
    </location>
</feature>
<sequence length="958" mass="110641">MSFLCIFSFPLFLSVVEAKETRRRIAAVAAAASLSFVLLQFFLHEFSPPFPLIMAGVKSLSVRGIRSFGPEDSDEQRISFDRPLTLILGQNGCGKTTIIECLRYAVTGQMPPGSRNECFVHDAKVNRSTEVLGQVKLKIINAKDKQLEVSRSMKVTALKNKTRFQTLESLLSTIDENGTTKDISSRYSSWPLDEGKKVKERFDEIFDADKYSDCFDRMRKIRKEYANSLNLLAHEVSFLTEKKQDLDKKKLDVVNTETRISEAELKVVELTQELKPVSEKLSAIKVLENDLLSFETKREKIKLHTKIDVYKAIILPILLYATETWCLYKGDTKRLDVFHMKCLRSILRIKWQDRVPNTDILRRTELSGMEALLMQGQLRWCGHLVRMGDTRLPKSVFFSELSQGKHAPGGQFLRYKDILKRSLSSCDIPCDDWEELAHRRSDWRSTVHKATVQYEVTRLEHLDAKRQQQKIKPKTIYIYTYNSFGQLYCPTCDRTFKTKRSWMRVTRRIHLTTKRMTSLLERKTTMKLSTTKMEELTEVSTDEEFEKVFEAITAKINALKQELSEQKAEADVEEKKMQALVDEGRDALSRHKQKISSKDTEIHKNKRELTKLEKEINATNESRTRLEALEKKLSDAETEHQTAEKELNPEECQQEITDDEKAIDQHDKELDELSAKVTKLQKQQAKIQERDMVEGILKQKEKELAVLMNKHKVALTEILGSVPEKEFALSVNKFECDIRSKVDTMKKKLKERQIESTKLETERKHVRDMLNEKRAELSKAEDKMYKACGTQSYDSTLAKHTTAVEKLQDEQNILQSSLFIFAKYKSQLTDNSCCPLCSRGFDNENEKIKACTEAIEELQMSLIEPEQKMQTAKQIHGEMPLLDRNLADTKTILKNLDNLKTLCADIDTEMSLDEATSKQTDLRQKLTTLRSRVKISQKKLNVYNKKLQTIVEPFVSIN</sequence>
<keyword evidence="10" id="KW-0175">Coiled coil</keyword>
<keyword evidence="5" id="KW-0158">Chromosome</keyword>
<dbReference type="GO" id="GO:0003691">
    <property type="term" value="F:double-stranded telomeric DNA binding"/>
    <property type="evidence" value="ECO:0007669"/>
    <property type="project" value="TreeGrafter"/>
</dbReference>
<feature type="signal peptide" evidence="11">
    <location>
        <begin position="1"/>
        <end position="18"/>
    </location>
</feature>
<evidence type="ECO:0000259" key="12">
    <source>
        <dbReference type="Pfam" id="PF13476"/>
    </source>
</evidence>
<feature type="coiled-coil region" evidence="10">
    <location>
        <begin position="229"/>
        <end position="273"/>
    </location>
</feature>
<dbReference type="STRING" id="104452.A0A0L7L401"/>
<dbReference type="InterPro" id="IPR027417">
    <property type="entry name" value="P-loop_NTPase"/>
</dbReference>
<evidence type="ECO:0000256" key="8">
    <source>
        <dbReference type="ARBA" id="ARBA00023242"/>
    </source>
</evidence>
<evidence type="ECO:0000256" key="2">
    <source>
        <dbReference type="ARBA" id="ARBA00004123"/>
    </source>
</evidence>
<evidence type="ECO:0000313" key="13">
    <source>
        <dbReference type="EMBL" id="KOB70029.1"/>
    </source>
</evidence>
<evidence type="ECO:0000256" key="9">
    <source>
        <dbReference type="ARBA" id="ARBA00049360"/>
    </source>
</evidence>
<comment type="subcellular location">
    <subcellularLocation>
        <location evidence="3">Chromosome</location>
    </subcellularLocation>
    <subcellularLocation>
        <location evidence="2">Nucleus</location>
    </subcellularLocation>
</comment>
<dbReference type="InterPro" id="IPR038729">
    <property type="entry name" value="Rad50/SbcC_AAA"/>
</dbReference>
<dbReference type="GO" id="GO:0006302">
    <property type="term" value="P:double-strand break repair"/>
    <property type="evidence" value="ECO:0007669"/>
    <property type="project" value="InterPro"/>
</dbReference>
<gene>
    <name evidence="13" type="ORF">OBRU01_13947</name>
</gene>
<dbReference type="GO" id="GO:0046872">
    <property type="term" value="F:metal ion binding"/>
    <property type="evidence" value="ECO:0007669"/>
    <property type="project" value="UniProtKB-KW"/>
</dbReference>